<feature type="coiled-coil region" evidence="10">
    <location>
        <begin position="215"/>
        <end position="242"/>
    </location>
</feature>
<evidence type="ECO:0000256" key="6">
    <source>
        <dbReference type="ARBA" id="ARBA00022741"/>
    </source>
</evidence>
<reference evidence="13 14" key="1">
    <citation type="submission" date="2019-04" db="EMBL/GenBank/DDBJ databases">
        <title>Natronospirillum operosus gen. nov., sp. nov., a haloalkaliphilic satellite isolated from decaying biomass of laboratory culture of cyanobacterium Geitlerinema sp. and proposal of Natronospirillaceae fam. nov. and Saccharospirillaceae fam. nov.</title>
        <authorList>
            <person name="Kevbrin V."/>
            <person name="Boltyanskaya Y."/>
            <person name="Koziaeva V."/>
            <person name="Grouzdev D.S."/>
            <person name="Park M."/>
            <person name="Cho J."/>
        </authorList>
    </citation>
    <scope>NUCLEOTIDE SEQUENCE [LARGE SCALE GENOMIC DNA]</scope>
    <source>
        <strain evidence="13 14">G-116</strain>
    </source>
</reference>
<dbReference type="PANTHER" id="PTHR43065">
    <property type="entry name" value="SENSOR HISTIDINE KINASE"/>
    <property type="match status" value="1"/>
</dbReference>
<keyword evidence="14" id="KW-1185">Reference proteome</keyword>
<dbReference type="SUPFAM" id="SSF55874">
    <property type="entry name" value="ATPase domain of HSP90 chaperone/DNA topoisomerase II/histidine kinase"/>
    <property type="match status" value="1"/>
</dbReference>
<dbReference type="Pfam" id="PF00512">
    <property type="entry name" value="HisKA"/>
    <property type="match status" value="1"/>
</dbReference>
<proteinExistence type="predicted"/>
<evidence type="ECO:0000313" key="14">
    <source>
        <dbReference type="Proteomes" id="UP000297475"/>
    </source>
</evidence>
<dbReference type="InterPro" id="IPR003661">
    <property type="entry name" value="HisK_dim/P_dom"/>
</dbReference>
<dbReference type="SMART" id="SM00387">
    <property type="entry name" value="HATPase_c"/>
    <property type="match status" value="1"/>
</dbReference>
<dbReference type="InterPro" id="IPR003660">
    <property type="entry name" value="HAMP_dom"/>
</dbReference>
<organism evidence="13 14">
    <name type="scientific">Natronospirillum operosum</name>
    <dbReference type="NCBI Taxonomy" id="2759953"/>
    <lineage>
        <taxon>Bacteria</taxon>
        <taxon>Pseudomonadati</taxon>
        <taxon>Pseudomonadota</taxon>
        <taxon>Gammaproteobacteria</taxon>
        <taxon>Oceanospirillales</taxon>
        <taxon>Natronospirillaceae</taxon>
        <taxon>Natronospirillum</taxon>
    </lineage>
</organism>
<dbReference type="Pfam" id="PF00672">
    <property type="entry name" value="HAMP"/>
    <property type="match status" value="1"/>
</dbReference>
<dbReference type="Proteomes" id="UP000297475">
    <property type="component" value="Unassembled WGS sequence"/>
</dbReference>
<dbReference type="InterPro" id="IPR003594">
    <property type="entry name" value="HATPase_dom"/>
</dbReference>
<dbReference type="InterPro" id="IPR005467">
    <property type="entry name" value="His_kinase_dom"/>
</dbReference>
<dbReference type="GO" id="GO:0000155">
    <property type="term" value="F:phosphorelay sensor kinase activity"/>
    <property type="evidence" value="ECO:0007669"/>
    <property type="project" value="InterPro"/>
</dbReference>
<keyword evidence="6" id="KW-0547">Nucleotide-binding</keyword>
<dbReference type="SUPFAM" id="SSF158472">
    <property type="entry name" value="HAMP domain-like"/>
    <property type="match status" value="1"/>
</dbReference>
<dbReference type="InterPro" id="IPR036890">
    <property type="entry name" value="HATPase_C_sf"/>
</dbReference>
<dbReference type="PROSITE" id="PS50109">
    <property type="entry name" value="HIS_KIN"/>
    <property type="match status" value="1"/>
</dbReference>
<sequence length="471" mass="51567">MGGVLAITLNVVAHFTEERLQRNLQILAQAISLPVSEAMERGDLEQAENSLRSVFGISEVYGAYLFNAEGEQIISLGSVHPTRRQADEALRQTEEGEFAQYESIDGRNVYSYFMPLFRTAGQPNGFLQVTRRRSDIDNQLLQLRNWSWTGFGLLALLILGTITLAHQRSIGQPLDRLLSSMQKVQEGDRAHRADIKGPKEVRQLAGGLNGMLDAIQLAELRAVRQREERAQMAEKLRQAETLAALGQLAAGVAHELGAPLSVVDGRARRLQRRLDQPEDNQELEDIRTQAARMTSIIEQLLSYGRRSRAQQRPLCLAALTQRACALVGDETSDDRVTVVSGPECKIKGDSLSLEQALVNLLRNALQADPAGQIRIGWQLEESANGSVDQVTVTVEDAGPGIPPEQADQLFEPFYTTKAPGEGSGLGLAIVKRVLREHQGSIKIDRSPGLGGARFSLTFPLLTADAQGEPSA</sequence>
<dbReference type="Pfam" id="PF02518">
    <property type="entry name" value="HATPase_c"/>
    <property type="match status" value="1"/>
</dbReference>
<dbReference type="OrthoDB" id="9809329at2"/>
<evidence type="ECO:0000256" key="2">
    <source>
        <dbReference type="ARBA" id="ARBA00004370"/>
    </source>
</evidence>
<keyword evidence="8" id="KW-0067">ATP-binding</keyword>
<dbReference type="PRINTS" id="PR00344">
    <property type="entry name" value="BCTRLSENSOR"/>
</dbReference>
<dbReference type="AlphaFoldDB" id="A0A4Z0WI39"/>
<dbReference type="PROSITE" id="PS50885">
    <property type="entry name" value="HAMP"/>
    <property type="match status" value="1"/>
</dbReference>
<evidence type="ECO:0000259" key="11">
    <source>
        <dbReference type="PROSITE" id="PS50109"/>
    </source>
</evidence>
<evidence type="ECO:0000259" key="12">
    <source>
        <dbReference type="PROSITE" id="PS50885"/>
    </source>
</evidence>
<dbReference type="CDD" id="cd00082">
    <property type="entry name" value="HisKA"/>
    <property type="match status" value="1"/>
</dbReference>
<keyword evidence="7 13" id="KW-0418">Kinase</keyword>
<dbReference type="Gene3D" id="6.10.340.10">
    <property type="match status" value="1"/>
</dbReference>
<dbReference type="InterPro" id="IPR036097">
    <property type="entry name" value="HisK_dim/P_sf"/>
</dbReference>
<protein>
    <recommendedName>
        <fullName evidence="3">histidine kinase</fullName>
        <ecNumber evidence="3">2.7.13.3</ecNumber>
    </recommendedName>
</protein>
<keyword evidence="4" id="KW-0597">Phosphoprotein</keyword>
<evidence type="ECO:0000256" key="3">
    <source>
        <dbReference type="ARBA" id="ARBA00012438"/>
    </source>
</evidence>
<evidence type="ECO:0000313" key="13">
    <source>
        <dbReference type="EMBL" id="TGG94300.1"/>
    </source>
</evidence>
<dbReference type="CDD" id="cd00075">
    <property type="entry name" value="HATPase"/>
    <property type="match status" value="1"/>
</dbReference>
<evidence type="ECO:0000256" key="4">
    <source>
        <dbReference type="ARBA" id="ARBA00022553"/>
    </source>
</evidence>
<evidence type="ECO:0000256" key="8">
    <source>
        <dbReference type="ARBA" id="ARBA00022840"/>
    </source>
</evidence>
<dbReference type="SUPFAM" id="SSF47384">
    <property type="entry name" value="Homodimeric domain of signal transducing histidine kinase"/>
    <property type="match status" value="1"/>
</dbReference>
<dbReference type="GO" id="GO:0005524">
    <property type="term" value="F:ATP binding"/>
    <property type="evidence" value="ECO:0007669"/>
    <property type="project" value="UniProtKB-KW"/>
</dbReference>
<dbReference type="InterPro" id="IPR004358">
    <property type="entry name" value="Sig_transdc_His_kin-like_C"/>
</dbReference>
<keyword evidence="5" id="KW-0808">Transferase</keyword>
<dbReference type="EMBL" id="SRMF01000002">
    <property type="protein sequence ID" value="TGG94300.1"/>
    <property type="molecule type" value="Genomic_DNA"/>
</dbReference>
<dbReference type="EC" id="2.7.13.3" evidence="3"/>
<dbReference type="CDD" id="cd06225">
    <property type="entry name" value="HAMP"/>
    <property type="match status" value="1"/>
</dbReference>
<gene>
    <name evidence="13" type="ORF">E4656_07200</name>
</gene>
<evidence type="ECO:0000256" key="10">
    <source>
        <dbReference type="SAM" id="Coils"/>
    </source>
</evidence>
<accession>A0A4Z0WI39</accession>
<evidence type="ECO:0000256" key="5">
    <source>
        <dbReference type="ARBA" id="ARBA00022679"/>
    </source>
</evidence>
<comment type="subcellular location">
    <subcellularLocation>
        <location evidence="2">Membrane</location>
    </subcellularLocation>
</comment>
<evidence type="ECO:0000256" key="1">
    <source>
        <dbReference type="ARBA" id="ARBA00000085"/>
    </source>
</evidence>
<evidence type="ECO:0000256" key="7">
    <source>
        <dbReference type="ARBA" id="ARBA00022777"/>
    </source>
</evidence>
<dbReference type="SMART" id="SM00388">
    <property type="entry name" value="HisKA"/>
    <property type="match status" value="1"/>
</dbReference>
<feature type="domain" description="Histidine kinase" evidence="11">
    <location>
        <begin position="251"/>
        <end position="462"/>
    </location>
</feature>
<comment type="caution">
    <text evidence="13">The sequence shown here is derived from an EMBL/GenBank/DDBJ whole genome shotgun (WGS) entry which is preliminary data.</text>
</comment>
<keyword evidence="10" id="KW-0175">Coiled coil</keyword>
<dbReference type="Gene3D" id="1.10.287.130">
    <property type="match status" value="1"/>
</dbReference>
<comment type="catalytic activity">
    <reaction evidence="1">
        <text>ATP + protein L-histidine = ADP + protein N-phospho-L-histidine.</text>
        <dbReference type="EC" id="2.7.13.3"/>
    </reaction>
</comment>
<dbReference type="SMART" id="SM00304">
    <property type="entry name" value="HAMP"/>
    <property type="match status" value="1"/>
</dbReference>
<keyword evidence="9" id="KW-0902">Two-component regulatory system</keyword>
<dbReference type="GO" id="GO:0016020">
    <property type="term" value="C:membrane"/>
    <property type="evidence" value="ECO:0007669"/>
    <property type="project" value="UniProtKB-SubCell"/>
</dbReference>
<name>A0A4Z0WI39_9GAMM</name>
<evidence type="ECO:0000256" key="9">
    <source>
        <dbReference type="ARBA" id="ARBA00023012"/>
    </source>
</evidence>
<dbReference type="Gene3D" id="3.30.565.10">
    <property type="entry name" value="Histidine kinase-like ATPase, C-terminal domain"/>
    <property type="match status" value="1"/>
</dbReference>
<feature type="domain" description="HAMP" evidence="12">
    <location>
        <begin position="168"/>
        <end position="220"/>
    </location>
</feature>
<dbReference type="PANTHER" id="PTHR43065:SF10">
    <property type="entry name" value="PEROXIDE STRESS-ACTIVATED HISTIDINE KINASE MAK3"/>
    <property type="match status" value="1"/>
</dbReference>